<keyword evidence="10" id="KW-1185">Reference proteome</keyword>
<dbReference type="InterPro" id="IPR036874">
    <property type="entry name" value="Carbonic_anhydrase_sf"/>
</dbReference>
<dbReference type="RefSeq" id="WP_094059580.1">
    <property type="nucleotide sequence ID" value="NZ_CP022530.1"/>
</dbReference>
<evidence type="ECO:0000256" key="8">
    <source>
        <dbReference type="RuleBase" id="RU003956"/>
    </source>
</evidence>
<dbReference type="PROSITE" id="PS00704">
    <property type="entry name" value="PROK_CO2_ANHYDRASE_1"/>
    <property type="match status" value="1"/>
</dbReference>
<evidence type="ECO:0000256" key="5">
    <source>
        <dbReference type="ARBA" id="ARBA00023239"/>
    </source>
</evidence>
<comment type="similarity">
    <text evidence="1 8">Belongs to the beta-class carbonic anhydrase family.</text>
</comment>
<organism evidence="9 10">
    <name type="scientific">Bacterioplanes sanyensis</name>
    <dbReference type="NCBI Taxonomy" id="1249553"/>
    <lineage>
        <taxon>Bacteria</taxon>
        <taxon>Pseudomonadati</taxon>
        <taxon>Pseudomonadota</taxon>
        <taxon>Gammaproteobacteria</taxon>
        <taxon>Oceanospirillales</taxon>
        <taxon>Oceanospirillaceae</taxon>
        <taxon>Bacterioplanes</taxon>
    </lineage>
</organism>
<evidence type="ECO:0000256" key="2">
    <source>
        <dbReference type="ARBA" id="ARBA00012925"/>
    </source>
</evidence>
<dbReference type="KEGG" id="bsan:CHH28_06690"/>
<dbReference type="SMART" id="SM00947">
    <property type="entry name" value="Pro_CA"/>
    <property type="match status" value="1"/>
</dbReference>
<dbReference type="PROSITE" id="PS00705">
    <property type="entry name" value="PROK_CO2_ANHYDRASE_2"/>
    <property type="match status" value="1"/>
</dbReference>
<evidence type="ECO:0000313" key="10">
    <source>
        <dbReference type="Proteomes" id="UP000202440"/>
    </source>
</evidence>
<dbReference type="EC" id="4.2.1.1" evidence="2 8"/>
<comment type="cofactor">
    <cofactor evidence="7">
        <name>Zn(2+)</name>
        <dbReference type="ChEBI" id="CHEBI:29105"/>
    </cofactor>
    <text evidence="7">Binds 1 zinc ion per subunit.</text>
</comment>
<sequence>MERVIRGVMHFRQDVYPQNKDLFGTLAEGQHPNVLFITCSDSRIDPNMLTGSAPGRLFICRNAGNIIPPHSNETGGMTASIEYAVAVLGVRHIIICGHTDCGAVKGALDMASVEGLPHVKEWLSHTRSAMEIVRERHQLPAGHRIDDCHLDEAIEENVLQQVQHIKTHPIVAAKLATQKIQLHGWVYHIDSGEIRCCGHNSNEFHKFDEYYAEALQQLAQEDAAQQAPE</sequence>
<gene>
    <name evidence="9" type="ORF">CHH28_06690</name>
</gene>
<protein>
    <recommendedName>
        <fullName evidence="2 8">Carbonic anhydrase</fullName>
        <ecNumber evidence="2 8">4.2.1.1</ecNumber>
    </recommendedName>
    <alternativeName>
        <fullName evidence="8">Carbonate dehydratase</fullName>
    </alternativeName>
</protein>
<dbReference type="GO" id="GO:0015976">
    <property type="term" value="P:carbon utilization"/>
    <property type="evidence" value="ECO:0007669"/>
    <property type="project" value="InterPro"/>
</dbReference>
<keyword evidence="3 7" id="KW-0479">Metal-binding</keyword>
<evidence type="ECO:0000256" key="1">
    <source>
        <dbReference type="ARBA" id="ARBA00006217"/>
    </source>
</evidence>
<dbReference type="PANTHER" id="PTHR11002:SF76">
    <property type="entry name" value="CARBONIC ANHYDRASE"/>
    <property type="match status" value="1"/>
</dbReference>
<evidence type="ECO:0000256" key="3">
    <source>
        <dbReference type="ARBA" id="ARBA00022723"/>
    </source>
</evidence>
<dbReference type="Pfam" id="PF00484">
    <property type="entry name" value="Pro_CA"/>
    <property type="match status" value="1"/>
</dbReference>
<dbReference type="Proteomes" id="UP000202440">
    <property type="component" value="Chromosome"/>
</dbReference>
<feature type="binding site" evidence="7">
    <location>
        <position position="101"/>
    </location>
    <ligand>
        <name>Zn(2+)</name>
        <dbReference type="ChEBI" id="CHEBI:29105"/>
    </ligand>
</feature>
<keyword evidence="5 8" id="KW-0456">Lyase</keyword>
<reference evidence="9 10" key="1">
    <citation type="submission" date="2017-07" db="EMBL/GenBank/DDBJ databases">
        <title>Annotated genome sequence of Bacterioplanes sanyensis isolated from Red Sea.</title>
        <authorList>
            <person name="Rehman Z.U."/>
        </authorList>
    </citation>
    <scope>NUCLEOTIDE SEQUENCE [LARGE SCALE GENOMIC DNA]</scope>
    <source>
        <strain evidence="9 10">NV9</strain>
    </source>
</reference>
<evidence type="ECO:0000256" key="7">
    <source>
        <dbReference type="PIRSR" id="PIRSR601765-1"/>
    </source>
</evidence>
<evidence type="ECO:0000256" key="4">
    <source>
        <dbReference type="ARBA" id="ARBA00022833"/>
    </source>
</evidence>
<dbReference type="GO" id="GO:0004089">
    <property type="term" value="F:carbonate dehydratase activity"/>
    <property type="evidence" value="ECO:0007669"/>
    <property type="project" value="UniProtKB-UniRule"/>
</dbReference>
<dbReference type="PANTHER" id="PTHR11002">
    <property type="entry name" value="CARBONIC ANHYDRASE"/>
    <property type="match status" value="1"/>
</dbReference>
<dbReference type="GO" id="GO:0008270">
    <property type="term" value="F:zinc ion binding"/>
    <property type="evidence" value="ECO:0007669"/>
    <property type="project" value="UniProtKB-UniRule"/>
</dbReference>
<comment type="function">
    <text evidence="8">Reversible hydration of carbon dioxide.</text>
</comment>
<feature type="binding site" evidence="7">
    <location>
        <position position="98"/>
    </location>
    <ligand>
        <name>Zn(2+)</name>
        <dbReference type="ChEBI" id="CHEBI:29105"/>
    </ligand>
</feature>
<dbReference type="InterPro" id="IPR001765">
    <property type="entry name" value="Carbonic_anhydrase"/>
</dbReference>
<accession>A0A222FIG4</accession>
<evidence type="ECO:0000313" key="9">
    <source>
        <dbReference type="EMBL" id="ASP38386.1"/>
    </source>
</evidence>
<feature type="binding site" evidence="7">
    <location>
        <position position="41"/>
    </location>
    <ligand>
        <name>Zn(2+)</name>
        <dbReference type="ChEBI" id="CHEBI:29105"/>
    </ligand>
</feature>
<dbReference type="CDD" id="cd00884">
    <property type="entry name" value="beta_CA_cladeB"/>
    <property type="match status" value="1"/>
</dbReference>
<comment type="catalytic activity">
    <reaction evidence="6 8">
        <text>hydrogencarbonate + H(+) = CO2 + H2O</text>
        <dbReference type="Rhea" id="RHEA:10748"/>
        <dbReference type="ChEBI" id="CHEBI:15377"/>
        <dbReference type="ChEBI" id="CHEBI:15378"/>
        <dbReference type="ChEBI" id="CHEBI:16526"/>
        <dbReference type="ChEBI" id="CHEBI:17544"/>
        <dbReference type="EC" id="4.2.1.1"/>
    </reaction>
</comment>
<dbReference type="Gene3D" id="3.40.1050.10">
    <property type="entry name" value="Carbonic anhydrase"/>
    <property type="match status" value="1"/>
</dbReference>
<proteinExistence type="inferred from homology"/>
<dbReference type="EMBL" id="CP022530">
    <property type="protein sequence ID" value="ASP38386.1"/>
    <property type="molecule type" value="Genomic_DNA"/>
</dbReference>
<dbReference type="SUPFAM" id="SSF53056">
    <property type="entry name" value="beta-carbonic anhydrase, cab"/>
    <property type="match status" value="1"/>
</dbReference>
<dbReference type="AlphaFoldDB" id="A0A222FIG4"/>
<keyword evidence="4 7" id="KW-0862">Zinc</keyword>
<dbReference type="OrthoDB" id="9797527at2"/>
<feature type="binding site" evidence="7">
    <location>
        <position position="39"/>
    </location>
    <ligand>
        <name>Zn(2+)</name>
        <dbReference type="ChEBI" id="CHEBI:29105"/>
    </ligand>
</feature>
<evidence type="ECO:0000256" key="6">
    <source>
        <dbReference type="ARBA" id="ARBA00048348"/>
    </source>
</evidence>
<name>A0A222FIG4_9GAMM</name>
<dbReference type="InterPro" id="IPR045066">
    <property type="entry name" value="Beta_CA_cladeB"/>
</dbReference>
<dbReference type="InterPro" id="IPR015892">
    <property type="entry name" value="Carbonic_anhydrase_CS"/>
</dbReference>